<dbReference type="Pfam" id="PF19630">
    <property type="entry name" value="DUF6134"/>
    <property type="match status" value="1"/>
</dbReference>
<evidence type="ECO:0000256" key="1">
    <source>
        <dbReference type="SAM" id="SignalP"/>
    </source>
</evidence>
<reference evidence="2" key="1">
    <citation type="submission" date="2022-08" db="EMBL/GenBank/DDBJ databases">
        <authorList>
            <person name="Vandamme P."/>
            <person name="Hettiarachchi A."/>
            <person name="Peeters C."/>
            <person name="Cnockaert M."/>
            <person name="Carlier A."/>
        </authorList>
    </citation>
    <scope>NUCLEOTIDE SEQUENCE</scope>
    <source>
        <strain evidence="2">LMG 31809</strain>
    </source>
</reference>
<gene>
    <name evidence="2" type="ORF">NYP16_12665</name>
</gene>
<dbReference type="AlphaFoldDB" id="A0A9X3Z800"/>
<dbReference type="EMBL" id="JANWOI010000004">
    <property type="protein sequence ID" value="MDA5194805.1"/>
    <property type="molecule type" value="Genomic_DNA"/>
</dbReference>
<name>A0A9X3Z800_9PROT</name>
<dbReference type="RefSeq" id="WP_274944512.1">
    <property type="nucleotide sequence ID" value="NZ_JANWOI010000004.1"/>
</dbReference>
<organism evidence="2 3">
    <name type="scientific">Govanella unica</name>
    <dbReference type="NCBI Taxonomy" id="2975056"/>
    <lineage>
        <taxon>Bacteria</taxon>
        <taxon>Pseudomonadati</taxon>
        <taxon>Pseudomonadota</taxon>
        <taxon>Alphaproteobacteria</taxon>
        <taxon>Emcibacterales</taxon>
        <taxon>Govanellaceae</taxon>
        <taxon>Govanella</taxon>
    </lineage>
</organism>
<keyword evidence="3" id="KW-1185">Reference proteome</keyword>
<sequence>MSLSFLFRTVIFLTLPGVAIAASLDGSAMSCSSRPQTAAGLRPDLLYGNQVSYDIRRNGDLIGHQETRFSTENGILRVVNEGRLKVKVLFVTAYSYSFDSVSLWCGETMTSFEAHVNDNGKKKQILASATSAGMRVNGPEGEVLVAAPLYPTEHWNPATLKTSRILNSQSGRIDAVQVTDLGEELIAINSGSLPARHYSFRGDLDLDVWYDRAGRWVKLRFVTKKDKSVIDYICDSCAVPETPVAGGRTAG</sequence>
<feature type="chain" id="PRO_5040730137" evidence="1">
    <location>
        <begin position="22"/>
        <end position="251"/>
    </location>
</feature>
<feature type="signal peptide" evidence="1">
    <location>
        <begin position="1"/>
        <end position="21"/>
    </location>
</feature>
<dbReference type="InterPro" id="IPR045767">
    <property type="entry name" value="DUF6134"/>
</dbReference>
<reference evidence="2" key="2">
    <citation type="journal article" date="2023" name="Syst. Appl. Microbiol.">
        <title>Govania unica gen. nov., sp. nov., a rare biosphere bacterium that represents a novel family in the class Alphaproteobacteria.</title>
        <authorList>
            <person name="Vandamme P."/>
            <person name="Peeters C."/>
            <person name="Hettiarachchi A."/>
            <person name="Cnockaert M."/>
            <person name="Carlier A."/>
        </authorList>
    </citation>
    <scope>NUCLEOTIDE SEQUENCE</scope>
    <source>
        <strain evidence="2">LMG 31809</strain>
    </source>
</reference>
<evidence type="ECO:0000313" key="2">
    <source>
        <dbReference type="EMBL" id="MDA5194805.1"/>
    </source>
</evidence>
<comment type="caution">
    <text evidence="2">The sequence shown here is derived from an EMBL/GenBank/DDBJ whole genome shotgun (WGS) entry which is preliminary data.</text>
</comment>
<keyword evidence="1" id="KW-0732">Signal</keyword>
<accession>A0A9X3Z800</accession>
<proteinExistence type="predicted"/>
<dbReference type="Proteomes" id="UP001141619">
    <property type="component" value="Unassembled WGS sequence"/>
</dbReference>
<protein>
    <submittedName>
        <fullName evidence="2">DUF6134 family protein</fullName>
    </submittedName>
</protein>
<evidence type="ECO:0000313" key="3">
    <source>
        <dbReference type="Proteomes" id="UP001141619"/>
    </source>
</evidence>